<evidence type="ECO:0000313" key="2">
    <source>
        <dbReference type="Proteomes" id="UP000327493"/>
    </source>
</evidence>
<reference evidence="1 2" key="1">
    <citation type="submission" date="2019-08" db="EMBL/GenBank/DDBJ databases">
        <title>A chromosome-level genome assembly, high-density linkage maps, and genome scans reveal the genomic architecture of hybrid incompatibilities underlying speciation via character displacement in darters (Percidae: Etheostominae).</title>
        <authorList>
            <person name="Moran R.L."/>
            <person name="Catchen J.M."/>
            <person name="Fuller R.C."/>
        </authorList>
    </citation>
    <scope>NUCLEOTIDE SEQUENCE [LARGE SCALE GENOMIC DNA]</scope>
    <source>
        <strain evidence="1">EspeVRDwgs_2016</strain>
        <tissue evidence="1">Muscle</tissue>
    </source>
</reference>
<gene>
    <name evidence="1" type="ORF">FQN60_012507</name>
</gene>
<proteinExistence type="predicted"/>
<sequence length="70" mass="7684">MRQDFLVAGKWTAEEISSFLLGPMGTVWADFDSTDQVQPEHICFTDTSGKTIKISSVEGMEEATHFLSGA</sequence>
<name>A0A5J5DQ25_9PERO</name>
<accession>A0A5J5DQ25</accession>
<dbReference type="Proteomes" id="UP000327493">
    <property type="component" value="Chromosome 2"/>
</dbReference>
<dbReference type="EMBL" id="VOFY01000002">
    <property type="protein sequence ID" value="KAA8595372.1"/>
    <property type="molecule type" value="Genomic_DNA"/>
</dbReference>
<dbReference type="AlphaFoldDB" id="A0A5J5DQ25"/>
<organism evidence="1 2">
    <name type="scientific">Etheostoma spectabile</name>
    <name type="common">orangethroat darter</name>
    <dbReference type="NCBI Taxonomy" id="54343"/>
    <lineage>
        <taxon>Eukaryota</taxon>
        <taxon>Metazoa</taxon>
        <taxon>Chordata</taxon>
        <taxon>Craniata</taxon>
        <taxon>Vertebrata</taxon>
        <taxon>Euteleostomi</taxon>
        <taxon>Actinopterygii</taxon>
        <taxon>Neopterygii</taxon>
        <taxon>Teleostei</taxon>
        <taxon>Neoteleostei</taxon>
        <taxon>Acanthomorphata</taxon>
        <taxon>Eupercaria</taxon>
        <taxon>Perciformes</taxon>
        <taxon>Percoidei</taxon>
        <taxon>Percidae</taxon>
        <taxon>Etheostomatinae</taxon>
        <taxon>Etheostoma</taxon>
    </lineage>
</organism>
<protein>
    <submittedName>
        <fullName evidence="1">Uncharacterized protein</fullName>
    </submittedName>
</protein>
<evidence type="ECO:0000313" key="1">
    <source>
        <dbReference type="EMBL" id="KAA8595372.1"/>
    </source>
</evidence>
<comment type="caution">
    <text evidence="1">The sequence shown here is derived from an EMBL/GenBank/DDBJ whole genome shotgun (WGS) entry which is preliminary data.</text>
</comment>
<keyword evidence="2" id="KW-1185">Reference proteome</keyword>